<sequence>MSTPQSSYPAPSHSPVHSPATTPPATTPAGAPEYPPEPWHLTANAYLSLWTVPAAELPRLPATQRPVTVGGAAFVVTAWFDYLPSGQLSYRELLAAVAVRGGRTPTGTITEIWVDSPSSQAGGRELWAVPKDLADLQLTHGRTVTATASTAADWVATAAFSPRPSLPARLPMNVAIRQQAACGPRTAAVRSTAKPGAATAAWNINPDGPLGYLAGRTPVVSAHLSDARIRFGA</sequence>
<reference evidence="3" key="1">
    <citation type="journal article" date="2019" name="Int. J. Syst. Evol. Microbiol.">
        <title>The Global Catalogue of Microorganisms (GCM) 10K type strain sequencing project: providing services to taxonomists for standard genome sequencing and annotation.</title>
        <authorList>
            <consortium name="The Broad Institute Genomics Platform"/>
            <consortium name="The Broad Institute Genome Sequencing Center for Infectious Disease"/>
            <person name="Wu L."/>
            <person name="Ma J."/>
        </authorList>
    </citation>
    <scope>NUCLEOTIDE SEQUENCE [LARGE SCALE GENOMIC DNA]</scope>
    <source>
        <strain evidence="3">JCM 13023</strain>
    </source>
</reference>
<feature type="compositionally biased region" description="Low complexity" evidence="1">
    <location>
        <begin position="1"/>
        <end position="20"/>
    </location>
</feature>
<name>A0ABP4GL08_9PSEU</name>
<dbReference type="EMBL" id="BAAALN010000002">
    <property type="protein sequence ID" value="GAA1226069.1"/>
    <property type="molecule type" value="Genomic_DNA"/>
</dbReference>
<dbReference type="Proteomes" id="UP001500653">
    <property type="component" value="Unassembled WGS sequence"/>
</dbReference>
<accession>A0ABP4GL08</accession>
<proteinExistence type="predicted"/>
<gene>
    <name evidence="2" type="ORF">GCM10009676_04940</name>
</gene>
<dbReference type="Pfam" id="PF06314">
    <property type="entry name" value="ADC"/>
    <property type="match status" value="1"/>
</dbReference>
<protein>
    <submittedName>
        <fullName evidence="2">Acetoacetate decarboxylase family protein</fullName>
    </submittedName>
</protein>
<dbReference type="SUPFAM" id="SSF160104">
    <property type="entry name" value="Acetoacetate decarboxylase-like"/>
    <property type="match status" value="1"/>
</dbReference>
<keyword evidence="3" id="KW-1185">Reference proteome</keyword>
<dbReference type="InterPro" id="IPR023375">
    <property type="entry name" value="ADC_dom_sf"/>
</dbReference>
<comment type="caution">
    <text evidence="2">The sequence shown here is derived from an EMBL/GenBank/DDBJ whole genome shotgun (WGS) entry which is preliminary data.</text>
</comment>
<evidence type="ECO:0000313" key="2">
    <source>
        <dbReference type="EMBL" id="GAA1226069.1"/>
    </source>
</evidence>
<evidence type="ECO:0000256" key="1">
    <source>
        <dbReference type="SAM" id="MobiDB-lite"/>
    </source>
</evidence>
<organism evidence="2 3">
    <name type="scientific">Prauserella halophila</name>
    <dbReference type="NCBI Taxonomy" id="185641"/>
    <lineage>
        <taxon>Bacteria</taxon>
        <taxon>Bacillati</taxon>
        <taxon>Actinomycetota</taxon>
        <taxon>Actinomycetes</taxon>
        <taxon>Pseudonocardiales</taxon>
        <taxon>Pseudonocardiaceae</taxon>
        <taxon>Prauserella</taxon>
    </lineage>
</organism>
<evidence type="ECO:0000313" key="3">
    <source>
        <dbReference type="Proteomes" id="UP001500653"/>
    </source>
</evidence>
<dbReference type="RefSeq" id="WP_253864957.1">
    <property type="nucleotide sequence ID" value="NZ_BAAALN010000002.1"/>
</dbReference>
<dbReference type="InterPro" id="IPR010451">
    <property type="entry name" value="Acetoacetate_decarboxylase"/>
</dbReference>
<feature type="region of interest" description="Disordered" evidence="1">
    <location>
        <begin position="1"/>
        <end position="36"/>
    </location>
</feature>
<dbReference type="Gene3D" id="2.40.400.10">
    <property type="entry name" value="Acetoacetate decarboxylase-like"/>
    <property type="match status" value="1"/>
</dbReference>